<evidence type="ECO:0000256" key="2">
    <source>
        <dbReference type="ARBA" id="ARBA00022734"/>
    </source>
</evidence>
<reference evidence="7" key="1">
    <citation type="submission" date="2020-08" db="EMBL/GenBank/DDBJ databases">
        <title>Plant Genome Project.</title>
        <authorList>
            <person name="Zhang R.-G."/>
        </authorList>
    </citation>
    <scope>NUCLEOTIDE SEQUENCE</scope>
    <source>
        <strain evidence="7">WSP0</strain>
        <tissue evidence="7">Leaf</tissue>
    </source>
</reference>
<dbReference type="GO" id="GO:0030246">
    <property type="term" value="F:carbohydrate binding"/>
    <property type="evidence" value="ECO:0007669"/>
    <property type="project" value="UniProtKB-KW"/>
</dbReference>
<dbReference type="Proteomes" id="UP000823749">
    <property type="component" value="Chromosome 10"/>
</dbReference>
<dbReference type="Gene3D" id="3.30.200.20">
    <property type="entry name" value="Phosphorylase Kinase, domain 1"/>
    <property type="match status" value="1"/>
</dbReference>
<accession>A0AAV6INP1</accession>
<evidence type="ECO:0000256" key="4">
    <source>
        <dbReference type="SAM" id="MobiDB-lite"/>
    </source>
</evidence>
<dbReference type="InterPro" id="IPR013320">
    <property type="entry name" value="ConA-like_dom_sf"/>
</dbReference>
<comment type="caution">
    <text evidence="7">The sequence shown here is derived from an EMBL/GenBank/DDBJ whole genome shotgun (WGS) entry which is preliminary data.</text>
</comment>
<dbReference type="PROSITE" id="PS00307">
    <property type="entry name" value="LECTIN_LEGUME_BETA"/>
    <property type="match status" value="1"/>
</dbReference>
<feature type="domain" description="Legume lectin" evidence="6">
    <location>
        <begin position="39"/>
        <end position="205"/>
    </location>
</feature>
<comment type="similarity">
    <text evidence="1">Belongs to the leguminous lectin family.</text>
</comment>
<dbReference type="SUPFAM" id="SSF49899">
    <property type="entry name" value="Concanavalin A-like lectins/glucanases"/>
    <property type="match status" value="1"/>
</dbReference>
<dbReference type="PANTHER" id="PTHR32401:SF48">
    <property type="entry name" value="LEGUME LECTIN DOMAIN-CONTAINING PROTEIN"/>
    <property type="match status" value="1"/>
</dbReference>
<keyword evidence="2" id="KW-0430">Lectin</keyword>
<evidence type="ECO:0000256" key="1">
    <source>
        <dbReference type="ARBA" id="ARBA00007606"/>
    </source>
</evidence>
<keyword evidence="8" id="KW-1185">Reference proteome</keyword>
<organism evidence="7 8">
    <name type="scientific">Rhododendron griersonianum</name>
    <dbReference type="NCBI Taxonomy" id="479676"/>
    <lineage>
        <taxon>Eukaryota</taxon>
        <taxon>Viridiplantae</taxon>
        <taxon>Streptophyta</taxon>
        <taxon>Embryophyta</taxon>
        <taxon>Tracheophyta</taxon>
        <taxon>Spermatophyta</taxon>
        <taxon>Magnoliopsida</taxon>
        <taxon>eudicotyledons</taxon>
        <taxon>Gunneridae</taxon>
        <taxon>Pentapetalae</taxon>
        <taxon>asterids</taxon>
        <taxon>Ericales</taxon>
        <taxon>Ericaceae</taxon>
        <taxon>Ericoideae</taxon>
        <taxon>Rhodoreae</taxon>
        <taxon>Rhododendron</taxon>
    </lineage>
</organism>
<dbReference type="EMBL" id="JACTNZ010000010">
    <property type="protein sequence ID" value="KAG5529893.1"/>
    <property type="molecule type" value="Genomic_DNA"/>
</dbReference>
<proteinExistence type="inferred from homology"/>
<dbReference type="GO" id="GO:0005524">
    <property type="term" value="F:ATP binding"/>
    <property type="evidence" value="ECO:0007669"/>
    <property type="project" value="UniProtKB-UniRule"/>
</dbReference>
<dbReference type="PANTHER" id="PTHR32401">
    <property type="entry name" value="CONCANAVALIN A-LIKE LECTIN FAMILY PROTEIN"/>
    <property type="match status" value="1"/>
</dbReference>
<evidence type="ECO:0000256" key="3">
    <source>
        <dbReference type="PROSITE-ProRule" id="PRU10141"/>
    </source>
</evidence>
<dbReference type="PROSITE" id="PS00107">
    <property type="entry name" value="PROTEIN_KINASE_ATP"/>
    <property type="match status" value="1"/>
</dbReference>
<dbReference type="SUPFAM" id="SSF56112">
    <property type="entry name" value="Protein kinase-like (PK-like)"/>
    <property type="match status" value="1"/>
</dbReference>
<evidence type="ECO:0000259" key="6">
    <source>
        <dbReference type="Pfam" id="PF00139"/>
    </source>
</evidence>
<dbReference type="AlphaFoldDB" id="A0AAV6INP1"/>
<keyword evidence="5" id="KW-0732">Signal</keyword>
<dbReference type="InterPro" id="IPR019825">
    <property type="entry name" value="Lectin_legB_Mn/Ca_BS"/>
</dbReference>
<dbReference type="InterPro" id="IPR001220">
    <property type="entry name" value="Legume_lectin_dom"/>
</dbReference>
<name>A0AAV6INP1_9ERIC</name>
<dbReference type="Pfam" id="PF00139">
    <property type="entry name" value="Lectin_legB"/>
    <property type="match status" value="1"/>
</dbReference>
<sequence length="470" mass="51763">MGLAANPTTPVVVLPLLLSLLAAAPPVSAKLKTFNIQLKNFFDNNSDTQKLQLANAHSAIGANGALQLPLETPNGDYSPPTNQAGRILYKIPFKLWEGRSDADSDRVASFNTSFLVNMYRLDGFPTPGEGIAFVVAPDLDIPPNGSLEYLGLTNAATNGNTSNHLIAVELDTFKQDFDPNSHDVGLNINSVRHNGTASWLWQRTDRQMSGKVKSMPGMPREYQYRELQKATNNFEETRKLGQGGYGVVYKGYLENQNSMEVAVKMFSRESLKVAGLGKRNGAREGKKKKTKAAPFGEKGEYKSYKNPSHSFSSSLISVSTLHSPHQEGSDAAFSRIPPTPDVHSSSRRRSIHTAVHSSSRRRSIHNHSGTTVVSLSPYGVCLPGNEGITFQILLRYDFRSHGKWYLVILFNMSCDSAKDAYDEDVIQVLGCYFERPNFASMGKPLEFFVAATAAANVEYLQFQLQWGATL</sequence>
<feature type="signal peptide" evidence="5">
    <location>
        <begin position="1"/>
        <end position="29"/>
    </location>
</feature>
<dbReference type="CDD" id="cd06899">
    <property type="entry name" value="lectin_legume_LecRK_Arcelin_ConA"/>
    <property type="match status" value="1"/>
</dbReference>
<feature type="chain" id="PRO_5043652734" description="Legume lectin domain-containing protein" evidence="5">
    <location>
        <begin position="30"/>
        <end position="470"/>
    </location>
</feature>
<evidence type="ECO:0000313" key="8">
    <source>
        <dbReference type="Proteomes" id="UP000823749"/>
    </source>
</evidence>
<dbReference type="Gene3D" id="2.60.120.200">
    <property type="match status" value="1"/>
</dbReference>
<feature type="binding site" evidence="3">
    <location>
        <position position="264"/>
    </location>
    <ligand>
        <name>ATP</name>
        <dbReference type="ChEBI" id="CHEBI:30616"/>
    </ligand>
</feature>
<dbReference type="InterPro" id="IPR011009">
    <property type="entry name" value="Kinase-like_dom_sf"/>
</dbReference>
<keyword evidence="3" id="KW-0547">Nucleotide-binding</keyword>
<keyword evidence="3" id="KW-0067">ATP-binding</keyword>
<dbReference type="InterPro" id="IPR050258">
    <property type="entry name" value="Leguminous_Lectin"/>
</dbReference>
<protein>
    <recommendedName>
        <fullName evidence="6">Legume lectin domain-containing protein</fullName>
    </recommendedName>
</protein>
<evidence type="ECO:0000313" key="7">
    <source>
        <dbReference type="EMBL" id="KAG5529893.1"/>
    </source>
</evidence>
<dbReference type="InterPro" id="IPR017441">
    <property type="entry name" value="Protein_kinase_ATP_BS"/>
</dbReference>
<gene>
    <name evidence="7" type="ORF">RHGRI_030313</name>
</gene>
<feature type="region of interest" description="Disordered" evidence="4">
    <location>
        <begin position="327"/>
        <end position="363"/>
    </location>
</feature>
<evidence type="ECO:0000256" key="5">
    <source>
        <dbReference type="SAM" id="SignalP"/>
    </source>
</evidence>